<proteinExistence type="predicted"/>
<accession>A0ABY4IAD9</accession>
<evidence type="ECO:0008006" key="4">
    <source>
        <dbReference type="Google" id="ProtNLM"/>
    </source>
</evidence>
<keyword evidence="1" id="KW-0732">Signal</keyword>
<dbReference type="Proteomes" id="UP000830198">
    <property type="component" value="Chromosome"/>
</dbReference>
<dbReference type="RefSeq" id="WP_247814796.1">
    <property type="nucleotide sequence ID" value="NZ_CP095855.1"/>
</dbReference>
<gene>
    <name evidence="2" type="ORF">MYF79_15070</name>
</gene>
<dbReference type="EMBL" id="CP095855">
    <property type="protein sequence ID" value="UPK72613.1"/>
    <property type="molecule type" value="Genomic_DNA"/>
</dbReference>
<evidence type="ECO:0000313" key="2">
    <source>
        <dbReference type="EMBL" id="UPK72613.1"/>
    </source>
</evidence>
<feature type="chain" id="PRO_5045267607" description="Outer membrane protein beta-barrel family protein" evidence="1">
    <location>
        <begin position="27"/>
        <end position="800"/>
    </location>
</feature>
<reference evidence="2 3" key="1">
    <citation type="submission" date="2022-04" db="EMBL/GenBank/DDBJ databases">
        <title>The arsenic-methylating capacity of Chitinophaga filiformis YT5 during chitin decomposition.</title>
        <authorList>
            <person name="Chen G."/>
            <person name="Liang Y."/>
        </authorList>
    </citation>
    <scope>NUCLEOTIDE SEQUENCE [LARGE SCALE GENOMIC DNA]</scope>
    <source>
        <strain evidence="2 3">YT5</strain>
    </source>
</reference>
<protein>
    <recommendedName>
        <fullName evidence="4">Outer membrane protein beta-barrel family protein</fullName>
    </recommendedName>
</protein>
<evidence type="ECO:0000313" key="3">
    <source>
        <dbReference type="Proteomes" id="UP000830198"/>
    </source>
</evidence>
<keyword evidence="3" id="KW-1185">Reference proteome</keyword>
<sequence>MMYKIYKRALPVMVCLMVWLMPAAFADPLVPQALRDSLPNDLAAGSLANQPVLKSALVNAINNKVTDLHSLDTAPPALPFNRLGLSGLHQGARTQFVQYMKAGNTSAGIAKMQRIFDGMKDSAKQTQYIDNKLRGFYALREQQLPGNLTLPGKPENKVKGMSWTSTYSDSTAMMSGWWNEGTMQDIFSVGSIPFQLNYSTLSGYDYTNTALQDAHFMKVSFDREAYLEKINRQLQKKYDLKKYFLEDLDVKSSMKKYAADQLTVINGGTDSLGRKLSADQLMYLDSAQLRTVLIRNGDTSVGYYNKIMALKKQLGGVKEMNKMLAGQQRVKGDIDGWLKKPENTSRIAGNLLHMSPLQRLMMNMKELKVGSIGANASKGSLSDLFMSGAAGSFLKGNKFIMLAAGKRNELSVQDVGLQSATGNGSYGMQFLRIGRGDIGNKQSHVSVLNANARPQQQYGFNTAAIRRNVFVGSVSQQLSLGELGTLDFELSKSSGQFGNGGQDAAAVSKSAAGQFLDDIWATASIGMAYNGDVRKIGLSHKVYFNYAGLGYVNPGAPFASRGTLQYGFLVKRSWLRNRAVVSLRTDIRDLAVSPLTDNKRKSLQYAFDGRYRFTRRFTLSMNLLQNTLSEHTETGKYTAFLNRKISFTSQANGKIAGRSFSNNSSLGLQQLNYQQPDAPVKSLFINATSMQTWMAGPGMVIVSALYSRDVNNAAVYNNLLNTEAGYQYLLWKLSCSSSLIYMDSKDVVTQIGLRQQVAAQLFKRWSLSISADGRQNLRNTAANYYYGRFNTAMSLHYQIN</sequence>
<feature type="signal peptide" evidence="1">
    <location>
        <begin position="1"/>
        <end position="26"/>
    </location>
</feature>
<name>A0ABY4IAD9_CHIFI</name>
<evidence type="ECO:0000256" key="1">
    <source>
        <dbReference type="SAM" id="SignalP"/>
    </source>
</evidence>
<organism evidence="2 3">
    <name type="scientific">Chitinophaga filiformis</name>
    <name type="common">Myxococcus filiformis</name>
    <name type="synonym">Flexibacter filiformis</name>
    <dbReference type="NCBI Taxonomy" id="104663"/>
    <lineage>
        <taxon>Bacteria</taxon>
        <taxon>Pseudomonadati</taxon>
        <taxon>Bacteroidota</taxon>
        <taxon>Chitinophagia</taxon>
        <taxon>Chitinophagales</taxon>
        <taxon>Chitinophagaceae</taxon>
        <taxon>Chitinophaga</taxon>
    </lineage>
</organism>